<dbReference type="AlphaFoldDB" id="A0A915JZH3"/>
<name>A0A915JZH3_ROMCU</name>
<evidence type="ECO:0000313" key="1">
    <source>
        <dbReference type="Proteomes" id="UP000887565"/>
    </source>
</evidence>
<organism evidence="1 2">
    <name type="scientific">Romanomermis culicivorax</name>
    <name type="common">Nematode worm</name>
    <dbReference type="NCBI Taxonomy" id="13658"/>
    <lineage>
        <taxon>Eukaryota</taxon>
        <taxon>Metazoa</taxon>
        <taxon>Ecdysozoa</taxon>
        <taxon>Nematoda</taxon>
        <taxon>Enoplea</taxon>
        <taxon>Dorylaimia</taxon>
        <taxon>Mermithida</taxon>
        <taxon>Mermithoidea</taxon>
        <taxon>Mermithidae</taxon>
        <taxon>Romanomermis</taxon>
    </lineage>
</organism>
<sequence length="95" mass="11003">MPDKRTIDEDYATNVGALKGDHNSLNNNGHRSTVRISFTEDGAKMFRRKQFNCTKSKKNELINEILSVAYSNYEAWSNSTLILDRIFHVQYHAHE</sequence>
<accession>A0A915JZH3</accession>
<protein>
    <submittedName>
        <fullName evidence="2">Uncharacterized protein</fullName>
    </submittedName>
</protein>
<dbReference type="Proteomes" id="UP000887565">
    <property type="component" value="Unplaced"/>
</dbReference>
<proteinExistence type="predicted"/>
<evidence type="ECO:0000313" key="2">
    <source>
        <dbReference type="WBParaSite" id="nRc.2.0.1.t31454-RA"/>
    </source>
</evidence>
<reference evidence="2" key="1">
    <citation type="submission" date="2022-11" db="UniProtKB">
        <authorList>
            <consortium name="WormBaseParasite"/>
        </authorList>
    </citation>
    <scope>IDENTIFICATION</scope>
</reference>
<keyword evidence="1" id="KW-1185">Reference proteome</keyword>
<dbReference type="WBParaSite" id="nRc.2.0.1.t31454-RA">
    <property type="protein sequence ID" value="nRc.2.0.1.t31454-RA"/>
    <property type="gene ID" value="nRc.2.0.1.g31454"/>
</dbReference>